<dbReference type="PROSITE" id="PS50174">
    <property type="entry name" value="G_PATCH"/>
    <property type="match status" value="1"/>
</dbReference>
<evidence type="ECO:0000259" key="1">
    <source>
        <dbReference type="PROSITE" id="PS50174"/>
    </source>
</evidence>
<evidence type="ECO:0000313" key="2">
    <source>
        <dbReference type="EMBL" id="NDJ97395.1"/>
    </source>
</evidence>
<protein>
    <submittedName>
        <fullName evidence="2">Splicing factor 45 (Trinotate prediction)</fullName>
    </submittedName>
</protein>
<dbReference type="AlphaFoldDB" id="A0A6B2G575"/>
<dbReference type="EMBL" id="GHBR01002741">
    <property type="protein sequence ID" value="NDJ97395.1"/>
    <property type="molecule type" value="Transcribed_RNA"/>
</dbReference>
<proteinExistence type="predicted"/>
<dbReference type="PANTHER" id="PTHR13288">
    <property type="entry name" value="SPLICING FACTOR 45 SPF45"/>
    <property type="match status" value="1"/>
</dbReference>
<sequence length="115" mass="12797">MQPNDYNIWCDKFGPEGDIKVKSNISKDASTFNINKPSNSFGDNFGLAMLTKYGWKQGQGLGKNQQGISSALEVKKIGKNSAVIIGQNSRINLMKDRKIENSSPIVLIRVKFDFL</sequence>
<reference evidence="2" key="1">
    <citation type="submission" date="2018-11" db="EMBL/GenBank/DDBJ databases">
        <title>Myxobolus squamalis genome and transcriptome.</title>
        <authorList>
            <person name="Yahalomi D."/>
            <person name="Atkinson S.D."/>
            <person name="Neuhof M."/>
            <person name="Chang E.S."/>
            <person name="Philippe H."/>
            <person name="Cartwright P."/>
            <person name="Bartholomew J.L."/>
            <person name="Huchon D."/>
        </authorList>
    </citation>
    <scope>NUCLEOTIDE SEQUENCE</scope>
    <source>
        <strain evidence="2">71B08</strain>
        <tissue evidence="2">Whole</tissue>
    </source>
</reference>
<dbReference type="PANTHER" id="PTHR13288:SF8">
    <property type="entry name" value="SPLICING FACTOR 45"/>
    <property type="match status" value="1"/>
</dbReference>
<feature type="domain" description="G-patch" evidence="1">
    <location>
        <begin position="42"/>
        <end position="90"/>
    </location>
</feature>
<organism evidence="2">
    <name type="scientific">Myxobolus squamalis</name>
    <name type="common">Myxosporean</name>
    <dbReference type="NCBI Taxonomy" id="59785"/>
    <lineage>
        <taxon>Eukaryota</taxon>
        <taxon>Metazoa</taxon>
        <taxon>Cnidaria</taxon>
        <taxon>Myxozoa</taxon>
        <taxon>Myxosporea</taxon>
        <taxon>Bivalvulida</taxon>
        <taxon>Platysporina</taxon>
        <taxon>Myxobolidae</taxon>
        <taxon>Myxobolus</taxon>
    </lineage>
</organism>
<dbReference type="Pfam" id="PF01585">
    <property type="entry name" value="G-patch"/>
    <property type="match status" value="1"/>
</dbReference>
<dbReference type="GO" id="GO:0071011">
    <property type="term" value="C:precatalytic spliceosome"/>
    <property type="evidence" value="ECO:0007669"/>
    <property type="project" value="TreeGrafter"/>
</dbReference>
<dbReference type="SMART" id="SM00443">
    <property type="entry name" value="G_patch"/>
    <property type="match status" value="1"/>
</dbReference>
<accession>A0A6B2G575</accession>
<name>A0A6B2G575_MYXSQ</name>
<dbReference type="GO" id="GO:0045292">
    <property type="term" value="P:mRNA cis splicing, via spliceosome"/>
    <property type="evidence" value="ECO:0007669"/>
    <property type="project" value="InterPro"/>
</dbReference>
<dbReference type="InterPro" id="IPR000467">
    <property type="entry name" value="G_patch_dom"/>
</dbReference>
<dbReference type="GO" id="GO:0003676">
    <property type="term" value="F:nucleic acid binding"/>
    <property type="evidence" value="ECO:0007669"/>
    <property type="project" value="InterPro"/>
</dbReference>
<dbReference type="InterPro" id="IPR040052">
    <property type="entry name" value="RBM17"/>
</dbReference>